<dbReference type="HOGENOM" id="CLU_055721_2_0_1"/>
<dbReference type="AlphaFoldDB" id="A0A061H9V1"/>
<keyword evidence="1" id="KW-0489">Methyltransferase</keyword>
<dbReference type="GeneID" id="19317254"/>
<proteinExistence type="inferred from homology"/>
<dbReference type="Pfam" id="PF10294">
    <property type="entry name" value="Methyltransf_16"/>
    <property type="match status" value="1"/>
</dbReference>
<dbReference type="HAMAP" id="MF_03198">
    <property type="entry name" value="Methyltr_EFM6"/>
    <property type="match status" value="1"/>
</dbReference>
<comment type="function">
    <text evidence="1">S-adenosyl-L-methionine-dependent protein-lysine N-methyltransferase that methylates elongation factor 1-alpha.</text>
</comment>
<dbReference type="EMBL" id="KE361631">
    <property type="protein sequence ID" value="EPQ29388.1"/>
    <property type="molecule type" value="Genomic_DNA"/>
</dbReference>
<feature type="region of interest" description="Disordered" evidence="2">
    <location>
        <begin position="1"/>
        <end position="61"/>
    </location>
</feature>
<feature type="binding site" evidence="1">
    <location>
        <position position="259"/>
    </location>
    <ligand>
        <name>S-adenosyl-L-methionine</name>
        <dbReference type="ChEBI" id="CHEBI:59789"/>
    </ligand>
</feature>
<comment type="similarity">
    <text evidence="1">Belongs to the class I-like SAM-binding methyltransferase superfamily. METTL21 family. EFM6 subfamily.</text>
</comment>
<dbReference type="OrthoDB" id="407325at2759"/>
<name>A0A061H9V1_9BASI</name>
<feature type="binding site" evidence="1">
    <location>
        <position position="241"/>
    </location>
    <ligand>
        <name>S-adenosyl-L-methionine</name>
        <dbReference type="ChEBI" id="CHEBI:59789"/>
    </ligand>
</feature>
<dbReference type="PANTHER" id="PTHR14614:SF132">
    <property type="entry name" value="PROTEIN-LYSINE METHYLTRANSFERASE C42C1.13"/>
    <property type="match status" value="1"/>
</dbReference>
<dbReference type="InterPro" id="IPR019410">
    <property type="entry name" value="Methyltransf_16"/>
</dbReference>
<dbReference type="Gene3D" id="3.40.50.150">
    <property type="entry name" value="Vaccinia Virus protein VP39"/>
    <property type="match status" value="1"/>
</dbReference>
<keyword evidence="1" id="KW-0808">Transferase</keyword>
<dbReference type="GO" id="GO:0032259">
    <property type="term" value="P:methylation"/>
    <property type="evidence" value="ECO:0007669"/>
    <property type="project" value="UniProtKB-KW"/>
</dbReference>
<dbReference type="PANTHER" id="PTHR14614">
    <property type="entry name" value="HEPATOCELLULAR CARCINOMA-ASSOCIATED ANTIGEN"/>
    <property type="match status" value="1"/>
</dbReference>
<feature type="binding site" evidence="1">
    <location>
        <position position="211"/>
    </location>
    <ligand>
        <name>S-adenosyl-L-methionine</name>
        <dbReference type="ChEBI" id="CHEBI:59789"/>
    </ligand>
</feature>
<feature type="binding site" evidence="1">
    <location>
        <position position="145"/>
    </location>
    <ligand>
        <name>S-adenosyl-L-methionine</name>
        <dbReference type="ChEBI" id="CHEBI:59789"/>
    </ligand>
</feature>
<feature type="binding site" evidence="1">
    <location>
        <begin position="188"/>
        <end position="190"/>
    </location>
    <ligand>
        <name>S-adenosyl-L-methionine</name>
        <dbReference type="ChEBI" id="CHEBI:59789"/>
    </ligand>
</feature>
<dbReference type="GO" id="GO:0005737">
    <property type="term" value="C:cytoplasm"/>
    <property type="evidence" value="ECO:0007669"/>
    <property type="project" value="UniProtKB-SubCell"/>
</dbReference>
<organism evidence="3 4">
    <name type="scientific">Pseudozyma flocculosa PF-1</name>
    <dbReference type="NCBI Taxonomy" id="1277687"/>
    <lineage>
        <taxon>Eukaryota</taxon>
        <taxon>Fungi</taxon>
        <taxon>Dikarya</taxon>
        <taxon>Basidiomycota</taxon>
        <taxon>Ustilaginomycotina</taxon>
        <taxon>Ustilaginomycetes</taxon>
        <taxon>Ustilaginales</taxon>
        <taxon>Ustilaginaceae</taxon>
        <taxon>Pseudozyma</taxon>
    </lineage>
</organism>
<evidence type="ECO:0000256" key="2">
    <source>
        <dbReference type="SAM" id="MobiDB-lite"/>
    </source>
</evidence>
<reference evidence="3 4" key="1">
    <citation type="journal article" date="2013" name="Plant Cell">
        <title>The transition from a phytopathogenic smut ancestor to an anamorphic biocontrol agent deciphered by comparative whole-genome analysis.</title>
        <authorList>
            <person name="Lefebvre F."/>
            <person name="Joly D.L."/>
            <person name="Labbe C."/>
            <person name="Teichmann B."/>
            <person name="Linning R."/>
            <person name="Belzile F."/>
            <person name="Bakkeren G."/>
            <person name="Belanger R.R."/>
        </authorList>
    </citation>
    <scope>NUCLEOTIDE SEQUENCE [LARGE SCALE GENOMIC DNA]</scope>
    <source>
        <strain evidence="3 4">PF-1</strain>
    </source>
</reference>
<evidence type="ECO:0000313" key="3">
    <source>
        <dbReference type="EMBL" id="EPQ29388.1"/>
    </source>
</evidence>
<gene>
    <name evidence="1" type="primary">EFM6</name>
    <name evidence="3" type="ORF">PFL1_03143</name>
</gene>
<accession>A0A061H9V1</accession>
<dbReference type="InterPro" id="IPR033684">
    <property type="entry name" value="EFM6"/>
</dbReference>
<keyword evidence="1" id="KW-0949">S-adenosyl-L-methionine</keyword>
<dbReference type="RefSeq" id="XP_007878850.1">
    <property type="nucleotide sequence ID" value="XM_007880659.1"/>
</dbReference>
<dbReference type="EC" id="2.1.1.-" evidence="1"/>
<dbReference type="Proteomes" id="UP000053664">
    <property type="component" value="Unassembled WGS sequence"/>
</dbReference>
<dbReference type="eggNOG" id="KOG2793">
    <property type="taxonomic scope" value="Eukaryota"/>
</dbReference>
<protein>
    <recommendedName>
        <fullName evidence="1">Protein-lysine N-methyltransferase EFM6</fullName>
        <ecNumber evidence="1">2.1.1.-</ecNumber>
    </recommendedName>
    <alternativeName>
        <fullName evidence="1">Elongation factor methyltransferase 6</fullName>
    </alternativeName>
</protein>
<feature type="region of interest" description="Disordered" evidence="2">
    <location>
        <begin position="99"/>
        <end position="120"/>
    </location>
</feature>
<dbReference type="GO" id="GO:0016279">
    <property type="term" value="F:protein-lysine N-methyltransferase activity"/>
    <property type="evidence" value="ECO:0007669"/>
    <property type="project" value="UniProtKB-UniRule"/>
</dbReference>
<keyword evidence="1" id="KW-0963">Cytoplasm</keyword>
<dbReference type="InterPro" id="IPR029063">
    <property type="entry name" value="SAM-dependent_MTases_sf"/>
</dbReference>
<evidence type="ECO:0000313" key="4">
    <source>
        <dbReference type="Proteomes" id="UP000053664"/>
    </source>
</evidence>
<sequence length="339" mass="36990">MTVPPHDDGAGDVSGYRNSLEEAEALDAIDPLRHFLAASPCPDDHDNGNGDDDDDDGKDMRDVRTATDFSIVPVQRDSIINQRVTIRYYTDASVAPITFDPASPPPASPTTTATVEGDGEGQRGRAWYDVVLTLDMTEGCGGKIWPAAEVLGAYIASKHAPAASSSSYSSAESTTSSGWKGKTVVELGSGTGLVGFLVAKMGLGCRVWVTDQIPMLPLMTSNHALNQAEMVDPCLVEELNWGQPLPATVPHKPDVLLLADCVYLEVAFQPLVDTMLALSGPSTEILFCYQKRRKADKRFFNLLKRHFTFADVQDDDEQRTRAYRRQGTQLLRVVKKQTK</sequence>
<evidence type="ECO:0000256" key="1">
    <source>
        <dbReference type="HAMAP-Rule" id="MF_03198"/>
    </source>
</evidence>
<dbReference type="SUPFAM" id="SSF53335">
    <property type="entry name" value="S-adenosyl-L-methionine-dependent methyltransferases"/>
    <property type="match status" value="1"/>
</dbReference>
<dbReference type="KEGG" id="pfp:PFL1_03143"/>
<comment type="subcellular location">
    <subcellularLocation>
        <location evidence="1">Cytoplasm</location>
    </subcellularLocation>
</comment>